<evidence type="ECO:0000256" key="7">
    <source>
        <dbReference type="ARBA" id="ARBA00023136"/>
    </source>
</evidence>
<evidence type="ECO:0000256" key="2">
    <source>
        <dbReference type="ARBA" id="ARBA00022448"/>
    </source>
</evidence>
<feature type="transmembrane region" description="Helical" evidence="9">
    <location>
        <begin position="482"/>
        <end position="499"/>
    </location>
</feature>
<feature type="transmembrane region" description="Helical" evidence="9">
    <location>
        <begin position="397"/>
        <end position="420"/>
    </location>
</feature>
<dbReference type="InterPro" id="IPR050524">
    <property type="entry name" value="APC_YAT"/>
</dbReference>
<dbReference type="OrthoDB" id="3900342at2759"/>
<feature type="region of interest" description="Disordered" evidence="8">
    <location>
        <begin position="1"/>
        <end position="26"/>
    </location>
</feature>
<sequence>MATETEKNIQGEKLPDHTVGHDVEHGHNEQKSLARNLQGRHMQMIAIGGSIGAGLFVGSGSSLQSGGPASLILGFIIVGVMLLCTVQALGELAVLYPVNGAFYQYGVRFIDPAWGFAMGWQYAIGWLITLPFEITAAGITIDYWHHYNIGIWIAVFLTTLIIVQFFGVRGYGEVEFFLGVIKIIAVLGFIIFGIIVDCGGVPGDDRGYIGFRYWNDAAHGNKAFRHGFKGFCSVFVNAAFAFGGTELVGLAAAEAADPRKSLPKATKQVFWRIAGFYVISLLIMGLIVPNSSPDLLNSSGANTKASPFVLAIQYAGVKGLPSVFNAVITISVMSVANSCTYGSTRTMQALAQGGMGPKWLAYIDRKGRPVWPVIIQMAFGLLAFINEAETGSTVFNWLLALTGLSSFFVWGSICFSHIRFRNAWKAAGRTLDDLPFKSQVGVYGSWVGFILAILCLIATFYISLFPIGGNPTGGAEAFFESYLAAPVIILLFVFWKLWTNDWRFGVKTKDMDIDTGRRDFHELPPPEAGERRGSLRRLSRAIF</sequence>
<feature type="transmembrane region" description="Helical" evidence="9">
    <location>
        <begin position="151"/>
        <end position="170"/>
    </location>
</feature>
<accession>A0A0D2E5X5</accession>
<evidence type="ECO:0000256" key="5">
    <source>
        <dbReference type="ARBA" id="ARBA00022970"/>
    </source>
</evidence>
<dbReference type="GeneID" id="25331553"/>
<name>A0A0D2E5X5_9EURO</name>
<feature type="transmembrane region" description="Helical" evidence="9">
    <location>
        <begin position="176"/>
        <end position="196"/>
    </location>
</feature>
<feature type="transmembrane region" description="Helical" evidence="9">
    <location>
        <begin position="308"/>
        <end position="328"/>
    </location>
</feature>
<keyword evidence="3" id="KW-1003">Cell membrane</keyword>
<dbReference type="Proteomes" id="UP000054342">
    <property type="component" value="Unassembled WGS sequence"/>
</dbReference>
<keyword evidence="6 9" id="KW-1133">Transmembrane helix</keyword>
<evidence type="ECO:0000256" key="1">
    <source>
        <dbReference type="ARBA" id="ARBA00004651"/>
    </source>
</evidence>
<dbReference type="PANTHER" id="PTHR43341">
    <property type="entry name" value="AMINO ACID PERMEASE"/>
    <property type="match status" value="1"/>
</dbReference>
<dbReference type="PIRSF" id="PIRSF006060">
    <property type="entry name" value="AA_transporter"/>
    <property type="match status" value="1"/>
</dbReference>
<dbReference type="InterPro" id="IPR004841">
    <property type="entry name" value="AA-permease/SLC12A_dom"/>
</dbReference>
<evidence type="ECO:0000256" key="9">
    <source>
        <dbReference type="SAM" id="Phobius"/>
    </source>
</evidence>
<proteinExistence type="predicted"/>
<evidence type="ECO:0000256" key="3">
    <source>
        <dbReference type="ARBA" id="ARBA00022475"/>
    </source>
</evidence>
<evidence type="ECO:0000256" key="4">
    <source>
        <dbReference type="ARBA" id="ARBA00022692"/>
    </source>
</evidence>
<dbReference type="FunFam" id="1.20.1740.10:FF:000017">
    <property type="entry name" value="Amino acid permease"/>
    <property type="match status" value="1"/>
</dbReference>
<organism evidence="11 12">
    <name type="scientific">Exophiala xenobiotica</name>
    <dbReference type="NCBI Taxonomy" id="348802"/>
    <lineage>
        <taxon>Eukaryota</taxon>
        <taxon>Fungi</taxon>
        <taxon>Dikarya</taxon>
        <taxon>Ascomycota</taxon>
        <taxon>Pezizomycotina</taxon>
        <taxon>Eurotiomycetes</taxon>
        <taxon>Chaetothyriomycetidae</taxon>
        <taxon>Chaetothyriales</taxon>
        <taxon>Herpotrichiellaceae</taxon>
        <taxon>Exophiala</taxon>
    </lineage>
</organism>
<dbReference type="Pfam" id="PF00324">
    <property type="entry name" value="AA_permease"/>
    <property type="match status" value="1"/>
</dbReference>
<feature type="transmembrane region" description="Helical" evidence="9">
    <location>
        <begin position="118"/>
        <end position="139"/>
    </location>
</feature>
<feature type="transmembrane region" description="Helical" evidence="9">
    <location>
        <begin position="41"/>
        <end position="59"/>
    </location>
</feature>
<feature type="domain" description="Amino acid permease/ SLC12A" evidence="10">
    <location>
        <begin position="41"/>
        <end position="503"/>
    </location>
</feature>
<protein>
    <recommendedName>
        <fullName evidence="10">Amino acid permease/ SLC12A domain-containing protein</fullName>
    </recommendedName>
</protein>
<evidence type="ECO:0000313" key="11">
    <source>
        <dbReference type="EMBL" id="KIW50863.1"/>
    </source>
</evidence>
<dbReference type="InterPro" id="IPR004762">
    <property type="entry name" value="Amino_acid_permease_fungi"/>
</dbReference>
<feature type="transmembrane region" description="Helical" evidence="9">
    <location>
        <begin position="269"/>
        <end position="288"/>
    </location>
</feature>
<dbReference type="InterPro" id="IPR004840">
    <property type="entry name" value="Amino_acid_permease_CS"/>
</dbReference>
<gene>
    <name evidence="11" type="ORF">PV05_09645</name>
</gene>
<dbReference type="GO" id="GO:0005886">
    <property type="term" value="C:plasma membrane"/>
    <property type="evidence" value="ECO:0007669"/>
    <property type="project" value="UniProtKB-SubCell"/>
</dbReference>
<dbReference type="PANTHER" id="PTHR43341:SF1">
    <property type="entry name" value="GENERAL AMINO-ACID PERMEASE GAP1"/>
    <property type="match status" value="1"/>
</dbReference>
<evidence type="ECO:0000313" key="12">
    <source>
        <dbReference type="Proteomes" id="UP000054342"/>
    </source>
</evidence>
<keyword evidence="5" id="KW-0029">Amino-acid transport</keyword>
<feature type="transmembrane region" description="Helical" evidence="9">
    <location>
        <begin position="369"/>
        <end position="385"/>
    </location>
</feature>
<keyword evidence="7 9" id="KW-0472">Membrane</keyword>
<dbReference type="EMBL" id="KN847322">
    <property type="protein sequence ID" value="KIW50863.1"/>
    <property type="molecule type" value="Genomic_DNA"/>
</dbReference>
<keyword evidence="2" id="KW-0813">Transport</keyword>
<dbReference type="HOGENOM" id="CLU_007946_12_0_1"/>
<evidence type="ECO:0000256" key="6">
    <source>
        <dbReference type="ARBA" id="ARBA00022989"/>
    </source>
</evidence>
<dbReference type="STRING" id="348802.A0A0D2E5X5"/>
<evidence type="ECO:0000259" key="10">
    <source>
        <dbReference type="Pfam" id="PF00324"/>
    </source>
</evidence>
<evidence type="ECO:0000256" key="8">
    <source>
        <dbReference type="SAM" id="MobiDB-lite"/>
    </source>
</evidence>
<dbReference type="PROSITE" id="PS00218">
    <property type="entry name" value="AMINO_ACID_PERMEASE_1"/>
    <property type="match status" value="1"/>
</dbReference>
<keyword evidence="12" id="KW-1185">Reference proteome</keyword>
<dbReference type="RefSeq" id="XP_013311447.1">
    <property type="nucleotide sequence ID" value="XM_013455993.1"/>
</dbReference>
<dbReference type="Gene3D" id="1.20.1740.10">
    <property type="entry name" value="Amino acid/polyamine transporter I"/>
    <property type="match status" value="1"/>
</dbReference>
<dbReference type="AlphaFoldDB" id="A0A0D2E5X5"/>
<feature type="transmembrane region" description="Helical" evidence="9">
    <location>
        <begin position="71"/>
        <end position="98"/>
    </location>
</feature>
<dbReference type="NCBIfam" id="TIGR00913">
    <property type="entry name" value="2A0310"/>
    <property type="match status" value="1"/>
</dbReference>
<comment type="subcellular location">
    <subcellularLocation>
        <location evidence="1">Cell membrane</location>
        <topology evidence="1">Multi-pass membrane protein</topology>
    </subcellularLocation>
</comment>
<reference evidence="11 12" key="1">
    <citation type="submission" date="2015-01" db="EMBL/GenBank/DDBJ databases">
        <title>The Genome Sequence of Exophiala xenobiotica CBS118157.</title>
        <authorList>
            <consortium name="The Broad Institute Genomics Platform"/>
            <person name="Cuomo C."/>
            <person name="de Hoog S."/>
            <person name="Gorbushina A."/>
            <person name="Stielow B."/>
            <person name="Teixiera M."/>
            <person name="Abouelleil A."/>
            <person name="Chapman S.B."/>
            <person name="Priest M."/>
            <person name="Young S.K."/>
            <person name="Wortman J."/>
            <person name="Nusbaum C."/>
            <person name="Birren B."/>
        </authorList>
    </citation>
    <scope>NUCLEOTIDE SEQUENCE [LARGE SCALE GENOMIC DNA]</scope>
    <source>
        <strain evidence="11 12">CBS 118157</strain>
    </source>
</reference>
<keyword evidence="4 9" id="KW-0812">Transmembrane</keyword>
<dbReference type="GO" id="GO:0015171">
    <property type="term" value="F:amino acid transmembrane transporter activity"/>
    <property type="evidence" value="ECO:0007669"/>
    <property type="project" value="TreeGrafter"/>
</dbReference>
<feature type="transmembrane region" description="Helical" evidence="9">
    <location>
        <begin position="440"/>
        <end position="462"/>
    </location>
</feature>